<feature type="compositionally biased region" description="Basic and acidic residues" evidence="1">
    <location>
        <begin position="39"/>
        <end position="55"/>
    </location>
</feature>
<evidence type="ECO:0000256" key="1">
    <source>
        <dbReference type="SAM" id="MobiDB-lite"/>
    </source>
</evidence>
<dbReference type="AlphaFoldDB" id="A0ABD2YM32"/>
<feature type="compositionally biased region" description="Polar residues" evidence="1">
    <location>
        <begin position="135"/>
        <end position="150"/>
    </location>
</feature>
<feature type="compositionally biased region" description="Polar residues" evidence="1">
    <location>
        <begin position="79"/>
        <end position="99"/>
    </location>
</feature>
<name>A0ABD2YM32_9GENT</name>
<accession>A0ABD2YM32</accession>
<reference evidence="2 3" key="1">
    <citation type="submission" date="2024-11" db="EMBL/GenBank/DDBJ databases">
        <title>A near-complete genome assembly of Cinchona calisaya.</title>
        <authorList>
            <person name="Lian D.C."/>
            <person name="Zhao X.W."/>
            <person name="Wei L."/>
        </authorList>
    </citation>
    <scope>NUCLEOTIDE SEQUENCE [LARGE SCALE GENOMIC DNA]</scope>
    <source>
        <tissue evidence="2">Nenye</tissue>
    </source>
</reference>
<sequence>METTDKKKEMKNPKQPSIRPLGQRSIPSTFIFRSSNRSSDFKKTSEIKASNEKGSRVSLSEFLNKKLHRNSVLPGSGQGKESQFSSPLGSKDVSSTKGETTGKDIGKGEKDFALDIVLQHFKHAKTEREVFCSSDNNELGNATSGEYATQESRKRKKGNDQESTKKLLAVLGDDSGTKRGGTRKNVASNEKLKPMFNHYANGGGWWDCGMEGVDNEEVGCAEVWEGMGSTTLGGLDWN</sequence>
<protein>
    <submittedName>
        <fullName evidence="2">Uncharacterized protein</fullName>
    </submittedName>
</protein>
<proteinExistence type="predicted"/>
<dbReference type="PANTHER" id="PTHR38382">
    <property type="entry name" value="RNA-BINDING PROTEIN"/>
    <property type="match status" value="1"/>
</dbReference>
<feature type="region of interest" description="Disordered" evidence="1">
    <location>
        <begin position="1"/>
        <end position="107"/>
    </location>
</feature>
<gene>
    <name evidence="2" type="ORF">ACH5RR_032734</name>
</gene>
<comment type="caution">
    <text evidence="2">The sequence shown here is derived from an EMBL/GenBank/DDBJ whole genome shotgun (WGS) entry which is preliminary data.</text>
</comment>
<feature type="compositionally biased region" description="Basic and acidic residues" evidence="1">
    <location>
        <begin position="1"/>
        <end position="12"/>
    </location>
</feature>
<organism evidence="2 3">
    <name type="scientific">Cinchona calisaya</name>
    <dbReference type="NCBI Taxonomy" id="153742"/>
    <lineage>
        <taxon>Eukaryota</taxon>
        <taxon>Viridiplantae</taxon>
        <taxon>Streptophyta</taxon>
        <taxon>Embryophyta</taxon>
        <taxon>Tracheophyta</taxon>
        <taxon>Spermatophyta</taxon>
        <taxon>Magnoliopsida</taxon>
        <taxon>eudicotyledons</taxon>
        <taxon>Gunneridae</taxon>
        <taxon>Pentapetalae</taxon>
        <taxon>asterids</taxon>
        <taxon>lamiids</taxon>
        <taxon>Gentianales</taxon>
        <taxon>Rubiaceae</taxon>
        <taxon>Cinchonoideae</taxon>
        <taxon>Cinchoneae</taxon>
        <taxon>Cinchona</taxon>
    </lineage>
</organism>
<evidence type="ECO:0000313" key="2">
    <source>
        <dbReference type="EMBL" id="KAL3507352.1"/>
    </source>
</evidence>
<dbReference type="PANTHER" id="PTHR38382:SF1">
    <property type="entry name" value="RNA-BINDING PROTEIN"/>
    <property type="match status" value="1"/>
</dbReference>
<evidence type="ECO:0000313" key="3">
    <source>
        <dbReference type="Proteomes" id="UP001630127"/>
    </source>
</evidence>
<feature type="compositionally biased region" description="Polar residues" evidence="1">
    <location>
        <begin position="25"/>
        <end position="38"/>
    </location>
</feature>
<keyword evidence="3" id="KW-1185">Reference proteome</keyword>
<dbReference type="Proteomes" id="UP001630127">
    <property type="component" value="Unassembled WGS sequence"/>
</dbReference>
<feature type="region of interest" description="Disordered" evidence="1">
    <location>
        <begin position="135"/>
        <end position="164"/>
    </location>
</feature>
<dbReference type="EMBL" id="JBJUIK010000013">
    <property type="protein sequence ID" value="KAL3507352.1"/>
    <property type="molecule type" value="Genomic_DNA"/>
</dbReference>